<sequence>MEAGIQAINSAHDEVMSITMKSQKTLVTYEQVEESIKQLTMGCKDLHDRINEYQQREDIWILDCSAQLELIDLITEHGKELERVRDELNQTDMQCRQACDQFKAGTWRDFSNIHEHSEEQRKEWKKNAECQLEQWKQIGESIRMQKITDHVIDLFRLDPQAREEYKAIMEEREKICEEGQDV</sequence>
<dbReference type="EMBL" id="JAIWYP010000011">
    <property type="protein sequence ID" value="KAH3738640.1"/>
    <property type="molecule type" value="Genomic_DNA"/>
</dbReference>
<evidence type="ECO:0000313" key="3">
    <source>
        <dbReference type="Proteomes" id="UP000828390"/>
    </source>
</evidence>
<protein>
    <submittedName>
        <fullName evidence="2">Uncharacterized protein</fullName>
    </submittedName>
</protein>
<keyword evidence="3" id="KW-1185">Reference proteome</keyword>
<dbReference type="Proteomes" id="UP000828390">
    <property type="component" value="Unassembled WGS sequence"/>
</dbReference>
<evidence type="ECO:0000256" key="1">
    <source>
        <dbReference type="SAM" id="Coils"/>
    </source>
</evidence>
<dbReference type="AlphaFoldDB" id="A0A9D4HX77"/>
<reference evidence="2" key="2">
    <citation type="submission" date="2020-11" db="EMBL/GenBank/DDBJ databases">
        <authorList>
            <person name="McCartney M.A."/>
            <person name="Auch B."/>
            <person name="Kono T."/>
            <person name="Mallez S."/>
            <person name="Becker A."/>
            <person name="Gohl D.M."/>
            <person name="Silverstein K.A.T."/>
            <person name="Koren S."/>
            <person name="Bechman K.B."/>
            <person name="Herman A."/>
            <person name="Abrahante J.E."/>
            <person name="Garbe J."/>
        </authorList>
    </citation>
    <scope>NUCLEOTIDE SEQUENCE</scope>
    <source>
        <strain evidence="2">Duluth1</strain>
        <tissue evidence="2">Whole animal</tissue>
    </source>
</reference>
<proteinExistence type="predicted"/>
<feature type="coiled-coil region" evidence="1">
    <location>
        <begin position="36"/>
        <end position="134"/>
    </location>
</feature>
<name>A0A9D4HX77_DREPO</name>
<keyword evidence="1" id="KW-0175">Coiled coil</keyword>
<organism evidence="2 3">
    <name type="scientific">Dreissena polymorpha</name>
    <name type="common">Zebra mussel</name>
    <name type="synonym">Mytilus polymorpha</name>
    <dbReference type="NCBI Taxonomy" id="45954"/>
    <lineage>
        <taxon>Eukaryota</taxon>
        <taxon>Metazoa</taxon>
        <taxon>Spiralia</taxon>
        <taxon>Lophotrochozoa</taxon>
        <taxon>Mollusca</taxon>
        <taxon>Bivalvia</taxon>
        <taxon>Autobranchia</taxon>
        <taxon>Heteroconchia</taxon>
        <taxon>Euheterodonta</taxon>
        <taxon>Imparidentia</taxon>
        <taxon>Neoheterodontei</taxon>
        <taxon>Myida</taxon>
        <taxon>Dreissenoidea</taxon>
        <taxon>Dreissenidae</taxon>
        <taxon>Dreissena</taxon>
    </lineage>
</organism>
<gene>
    <name evidence="2" type="ORF">DPMN_045279</name>
</gene>
<reference evidence="2" key="1">
    <citation type="journal article" date="2019" name="bioRxiv">
        <title>The Genome of the Zebra Mussel, Dreissena polymorpha: A Resource for Invasive Species Research.</title>
        <authorList>
            <person name="McCartney M.A."/>
            <person name="Auch B."/>
            <person name="Kono T."/>
            <person name="Mallez S."/>
            <person name="Zhang Y."/>
            <person name="Obille A."/>
            <person name="Becker A."/>
            <person name="Abrahante J.E."/>
            <person name="Garbe J."/>
            <person name="Badalamenti J.P."/>
            <person name="Herman A."/>
            <person name="Mangelson H."/>
            <person name="Liachko I."/>
            <person name="Sullivan S."/>
            <person name="Sone E.D."/>
            <person name="Koren S."/>
            <person name="Silverstein K.A.T."/>
            <person name="Beckman K.B."/>
            <person name="Gohl D.M."/>
        </authorList>
    </citation>
    <scope>NUCLEOTIDE SEQUENCE</scope>
    <source>
        <strain evidence="2">Duluth1</strain>
        <tissue evidence="2">Whole animal</tissue>
    </source>
</reference>
<evidence type="ECO:0000313" key="2">
    <source>
        <dbReference type="EMBL" id="KAH3738640.1"/>
    </source>
</evidence>
<comment type="caution">
    <text evidence="2">The sequence shown here is derived from an EMBL/GenBank/DDBJ whole genome shotgun (WGS) entry which is preliminary data.</text>
</comment>
<accession>A0A9D4HX77</accession>